<dbReference type="AlphaFoldDB" id="A0A6G9YDV3"/>
<keyword evidence="4" id="KW-0804">Transcription</keyword>
<keyword evidence="2" id="KW-0418">Kinase</keyword>
<evidence type="ECO:0000256" key="3">
    <source>
        <dbReference type="ARBA" id="ARBA00023015"/>
    </source>
</evidence>
<gene>
    <name evidence="6" type="ORF">F5544_17410</name>
</gene>
<evidence type="ECO:0000256" key="2">
    <source>
        <dbReference type="ARBA" id="ARBA00022777"/>
    </source>
</evidence>
<dbReference type="Gene3D" id="3.30.450.40">
    <property type="match status" value="1"/>
</dbReference>
<dbReference type="Pfam" id="PF13185">
    <property type="entry name" value="GAF_2"/>
    <property type="match status" value="1"/>
</dbReference>
<dbReference type="InterPro" id="IPR029016">
    <property type="entry name" value="GAF-like_dom_sf"/>
</dbReference>
<dbReference type="InterPro" id="IPR036388">
    <property type="entry name" value="WH-like_DNA-bd_sf"/>
</dbReference>
<evidence type="ECO:0000313" key="6">
    <source>
        <dbReference type="EMBL" id="QIS11358.1"/>
    </source>
</evidence>
<keyword evidence="3" id="KW-0805">Transcription regulation</keyword>
<dbReference type="GO" id="GO:0016301">
    <property type="term" value="F:kinase activity"/>
    <property type="evidence" value="ECO:0007669"/>
    <property type="project" value="UniProtKB-KW"/>
</dbReference>
<dbReference type="Gene3D" id="1.10.10.10">
    <property type="entry name" value="Winged helix-like DNA-binding domain superfamily/Winged helix DNA-binding domain"/>
    <property type="match status" value="1"/>
</dbReference>
<dbReference type="InterPro" id="IPR011006">
    <property type="entry name" value="CheY-like_superfamily"/>
</dbReference>
<feature type="domain" description="ANTAR" evidence="5">
    <location>
        <begin position="163"/>
        <end position="224"/>
    </location>
</feature>
<evidence type="ECO:0000313" key="7">
    <source>
        <dbReference type="Proteomes" id="UP000503540"/>
    </source>
</evidence>
<dbReference type="Pfam" id="PF03861">
    <property type="entry name" value="ANTAR"/>
    <property type="match status" value="1"/>
</dbReference>
<dbReference type="InterPro" id="IPR003018">
    <property type="entry name" value="GAF"/>
</dbReference>
<dbReference type="SMART" id="SM01012">
    <property type="entry name" value="ANTAR"/>
    <property type="match status" value="1"/>
</dbReference>
<keyword evidence="1" id="KW-0808">Transferase</keyword>
<dbReference type="PIRSF" id="PIRSF036625">
    <property type="entry name" value="GAF_ANTAR"/>
    <property type="match status" value="1"/>
</dbReference>
<dbReference type="SUPFAM" id="SSF55781">
    <property type="entry name" value="GAF domain-like"/>
    <property type="match status" value="1"/>
</dbReference>
<dbReference type="Proteomes" id="UP000503540">
    <property type="component" value="Chromosome"/>
</dbReference>
<accession>A0A6G9YDV3</accession>
<sequence>MTDELAAGMSRLAGLLLASGDLTDSLAEVGAIVTRMLPGKPMVGIIVVRAGAEFVGGTVDLRRTVLAENRIRDLGPARQTVATGLAVSAPDLDLERRWPDHTKQLRIQGIRSVFTQPLVIESAPVGALVLYATEPNGFGTAARHAAELTADHIGVLLTLALTAADRAEQTEQLHAALASRSTIDQALGIMMARFRCSRDDAFDRLRGISQHRNVKVAALAAEIIEAVTGNPPGPVHFEHPRGLPRR</sequence>
<organism evidence="6 7">
    <name type="scientific">Nocardia arthritidis</name>
    <dbReference type="NCBI Taxonomy" id="228602"/>
    <lineage>
        <taxon>Bacteria</taxon>
        <taxon>Bacillati</taxon>
        <taxon>Actinomycetota</taxon>
        <taxon>Actinomycetes</taxon>
        <taxon>Mycobacteriales</taxon>
        <taxon>Nocardiaceae</taxon>
        <taxon>Nocardia</taxon>
    </lineage>
</organism>
<evidence type="ECO:0000256" key="1">
    <source>
        <dbReference type="ARBA" id="ARBA00022679"/>
    </source>
</evidence>
<dbReference type="KEGG" id="nah:F5544_17410"/>
<dbReference type="RefSeq" id="WP_167474190.1">
    <property type="nucleotide sequence ID" value="NZ_CP046172.1"/>
</dbReference>
<dbReference type="PROSITE" id="PS50921">
    <property type="entry name" value="ANTAR"/>
    <property type="match status" value="1"/>
</dbReference>
<name>A0A6G9YDV3_9NOCA</name>
<proteinExistence type="predicted"/>
<reference evidence="6 7" key="1">
    <citation type="journal article" date="2019" name="ACS Chem. Biol.">
        <title>Identification and Mobilization of a Cryptic Antibiotic Biosynthesis Gene Locus from a Human-Pathogenic Nocardia Isolate.</title>
        <authorList>
            <person name="Herisse M."/>
            <person name="Ishida K."/>
            <person name="Porter J.L."/>
            <person name="Howden B."/>
            <person name="Hertweck C."/>
            <person name="Stinear T.P."/>
            <person name="Pidot S.J."/>
        </authorList>
    </citation>
    <scope>NUCLEOTIDE SEQUENCE [LARGE SCALE GENOMIC DNA]</scope>
    <source>
        <strain evidence="6 7">AUSMDU00012717</strain>
    </source>
</reference>
<dbReference type="InterPro" id="IPR012074">
    <property type="entry name" value="GAF_ANTAR"/>
</dbReference>
<keyword evidence="7" id="KW-1185">Reference proteome</keyword>
<evidence type="ECO:0000259" key="5">
    <source>
        <dbReference type="PROSITE" id="PS50921"/>
    </source>
</evidence>
<dbReference type="InterPro" id="IPR005561">
    <property type="entry name" value="ANTAR"/>
</dbReference>
<protein>
    <submittedName>
        <fullName evidence="6">ANTAR domain-containing protein</fullName>
    </submittedName>
</protein>
<evidence type="ECO:0000256" key="4">
    <source>
        <dbReference type="ARBA" id="ARBA00023163"/>
    </source>
</evidence>
<dbReference type="SUPFAM" id="SSF52172">
    <property type="entry name" value="CheY-like"/>
    <property type="match status" value="1"/>
</dbReference>
<dbReference type="GO" id="GO:0003723">
    <property type="term" value="F:RNA binding"/>
    <property type="evidence" value="ECO:0007669"/>
    <property type="project" value="InterPro"/>
</dbReference>
<dbReference type="EMBL" id="CP046172">
    <property type="protein sequence ID" value="QIS11358.1"/>
    <property type="molecule type" value="Genomic_DNA"/>
</dbReference>